<keyword evidence="3" id="KW-1185">Reference proteome</keyword>
<dbReference type="InterPro" id="IPR001810">
    <property type="entry name" value="F-box_dom"/>
</dbReference>
<organism evidence="2 3">
    <name type="scientific">Trematosphaeria pertusa</name>
    <dbReference type="NCBI Taxonomy" id="390896"/>
    <lineage>
        <taxon>Eukaryota</taxon>
        <taxon>Fungi</taxon>
        <taxon>Dikarya</taxon>
        <taxon>Ascomycota</taxon>
        <taxon>Pezizomycotina</taxon>
        <taxon>Dothideomycetes</taxon>
        <taxon>Pleosporomycetidae</taxon>
        <taxon>Pleosporales</taxon>
        <taxon>Massarineae</taxon>
        <taxon>Trematosphaeriaceae</taxon>
        <taxon>Trematosphaeria</taxon>
    </lineage>
</organism>
<gene>
    <name evidence="2" type="ORF">BU26DRAFT_557631</name>
</gene>
<evidence type="ECO:0000313" key="3">
    <source>
        <dbReference type="Proteomes" id="UP000800094"/>
    </source>
</evidence>
<feature type="domain" description="F-box" evidence="1">
    <location>
        <begin position="1"/>
        <end position="47"/>
    </location>
</feature>
<sequence>MSSLLDLPTELIQRIARNLPCSAALNFIQVNRQLHAACNDRLVFKHIALHQVGHENLGGKEGTPVWDEGVDLLNEATLQGTIRIALAVERALQRASEKPPRWFSEDDGGVVVVHRDVEEWLPHLLTLHHPACSSFKAEHLLWLHLELANRRHVRPGDENSEAHRKSVVQAYATLVNVGFCLAFLTLEGMSRIPEEQVLEPFEMGYHIPENRVNDYVRSGAWGLSPPAPGSDLLRTYSLAQAAASIIPFLYSILGGAHFPIKLPCPSRTLFRSYMDIPLVYRNTTVEFSYCHTHRMTAPEFLSGRWMGYYTDQRNLIHSRYAIVDPPMRNINLIARPRDRTDRPDPHIRAMVDRETRGVDSHGAFLLYGEIHENGKVDVIKSYPAQGWDWMWHGEVTPFGIIGHWGDLSGNFGGYFWIWKEEWCT</sequence>
<dbReference type="InterPro" id="IPR036047">
    <property type="entry name" value="F-box-like_dom_sf"/>
</dbReference>
<name>A0A6A6J0K8_9PLEO</name>
<reference evidence="2" key="1">
    <citation type="journal article" date="2020" name="Stud. Mycol.">
        <title>101 Dothideomycetes genomes: a test case for predicting lifestyles and emergence of pathogens.</title>
        <authorList>
            <person name="Haridas S."/>
            <person name="Albert R."/>
            <person name="Binder M."/>
            <person name="Bloem J."/>
            <person name="Labutti K."/>
            <person name="Salamov A."/>
            <person name="Andreopoulos B."/>
            <person name="Baker S."/>
            <person name="Barry K."/>
            <person name="Bills G."/>
            <person name="Bluhm B."/>
            <person name="Cannon C."/>
            <person name="Castanera R."/>
            <person name="Culley D."/>
            <person name="Daum C."/>
            <person name="Ezra D."/>
            <person name="Gonzalez J."/>
            <person name="Henrissat B."/>
            <person name="Kuo A."/>
            <person name="Liang C."/>
            <person name="Lipzen A."/>
            <person name="Lutzoni F."/>
            <person name="Magnuson J."/>
            <person name="Mondo S."/>
            <person name="Nolan M."/>
            <person name="Ohm R."/>
            <person name="Pangilinan J."/>
            <person name="Park H.-J."/>
            <person name="Ramirez L."/>
            <person name="Alfaro M."/>
            <person name="Sun H."/>
            <person name="Tritt A."/>
            <person name="Yoshinaga Y."/>
            <person name="Zwiers L.-H."/>
            <person name="Turgeon B."/>
            <person name="Goodwin S."/>
            <person name="Spatafora J."/>
            <person name="Crous P."/>
            <person name="Grigoriev I."/>
        </authorList>
    </citation>
    <scope>NUCLEOTIDE SEQUENCE</scope>
    <source>
        <strain evidence="2">CBS 122368</strain>
    </source>
</reference>
<dbReference type="EMBL" id="ML987189">
    <property type="protein sequence ID" value="KAF2256156.1"/>
    <property type="molecule type" value="Genomic_DNA"/>
</dbReference>
<dbReference type="SUPFAM" id="SSF81383">
    <property type="entry name" value="F-box domain"/>
    <property type="match status" value="1"/>
</dbReference>
<dbReference type="RefSeq" id="XP_033691160.1">
    <property type="nucleotide sequence ID" value="XM_033832482.1"/>
</dbReference>
<protein>
    <recommendedName>
        <fullName evidence="1">F-box domain-containing protein</fullName>
    </recommendedName>
</protein>
<dbReference type="AlphaFoldDB" id="A0A6A6J0K8"/>
<accession>A0A6A6J0K8</accession>
<dbReference type="PROSITE" id="PS50181">
    <property type="entry name" value="FBOX"/>
    <property type="match status" value="1"/>
</dbReference>
<dbReference type="CDD" id="cd09917">
    <property type="entry name" value="F-box_SF"/>
    <property type="match status" value="1"/>
</dbReference>
<dbReference type="Proteomes" id="UP000800094">
    <property type="component" value="Unassembled WGS sequence"/>
</dbReference>
<evidence type="ECO:0000313" key="2">
    <source>
        <dbReference type="EMBL" id="KAF2256156.1"/>
    </source>
</evidence>
<evidence type="ECO:0000259" key="1">
    <source>
        <dbReference type="PROSITE" id="PS50181"/>
    </source>
</evidence>
<proteinExistence type="predicted"/>
<dbReference type="OrthoDB" id="5139943at2759"/>
<dbReference type="GeneID" id="54585812"/>